<protein>
    <submittedName>
        <fullName evidence="1">Uncharacterized protein</fullName>
    </submittedName>
</protein>
<proteinExistence type="predicted"/>
<dbReference type="EMBL" id="CM003105">
    <property type="protein sequence ID" value="KUI72334.1"/>
    <property type="molecule type" value="Genomic_DNA"/>
</dbReference>
<gene>
    <name evidence="1" type="ORF">VM1G_11805</name>
</gene>
<dbReference type="Pfam" id="PF13561">
    <property type="entry name" value="adh_short_C2"/>
    <property type="match status" value="1"/>
</dbReference>
<dbReference type="Gene3D" id="3.40.50.720">
    <property type="entry name" value="NAD(P)-binding Rossmann-like Domain"/>
    <property type="match status" value="1"/>
</dbReference>
<dbReference type="InterPro" id="IPR002347">
    <property type="entry name" value="SDR_fam"/>
</dbReference>
<dbReference type="PRINTS" id="PR00081">
    <property type="entry name" value="GDHRDH"/>
</dbReference>
<dbReference type="SMR" id="A0A194W777"/>
<dbReference type="AlphaFoldDB" id="A0A194W777"/>
<accession>A0A194W777</accession>
<dbReference type="SUPFAM" id="SSF51735">
    <property type="entry name" value="NAD(P)-binding Rossmann-fold domains"/>
    <property type="match status" value="1"/>
</dbReference>
<evidence type="ECO:0000313" key="1">
    <source>
        <dbReference type="EMBL" id="KUI72334.1"/>
    </source>
</evidence>
<sequence>MPRSRDAGLPAAGLRGYERDTADEEVASKAATVMMMKSMAAEWGEHGIRANALSPVYIQTVVNEGEELEELSK</sequence>
<evidence type="ECO:0000313" key="2">
    <source>
        <dbReference type="Proteomes" id="UP000078559"/>
    </source>
</evidence>
<keyword evidence="2" id="KW-1185">Reference proteome</keyword>
<name>A0A194W777_CYTMA</name>
<dbReference type="InterPro" id="IPR036291">
    <property type="entry name" value="NAD(P)-bd_dom_sf"/>
</dbReference>
<reference evidence="1" key="1">
    <citation type="submission" date="2014-12" db="EMBL/GenBank/DDBJ databases">
        <title>Genome Sequence of Valsa Canker Pathogens Uncovers a Specific Adaption of Colonization on Woody Bark.</title>
        <authorList>
            <person name="Yin Z."/>
            <person name="Liu H."/>
            <person name="Gao X."/>
            <person name="Li Z."/>
            <person name="Song N."/>
            <person name="Ke X."/>
            <person name="Dai Q."/>
            <person name="Wu Y."/>
            <person name="Sun Y."/>
            <person name="Xu J.-R."/>
            <person name="Kang Z.K."/>
            <person name="Wang L."/>
            <person name="Huang L."/>
        </authorList>
    </citation>
    <scope>NUCLEOTIDE SEQUENCE [LARGE SCALE GENOMIC DNA]</scope>
    <source>
        <strain evidence="1">03-8</strain>
    </source>
</reference>
<organism evidence="1 2">
    <name type="scientific">Cytospora mali</name>
    <name type="common">Apple Valsa canker fungus</name>
    <name type="synonym">Valsa mali</name>
    <dbReference type="NCBI Taxonomy" id="578113"/>
    <lineage>
        <taxon>Eukaryota</taxon>
        <taxon>Fungi</taxon>
        <taxon>Dikarya</taxon>
        <taxon>Ascomycota</taxon>
        <taxon>Pezizomycotina</taxon>
        <taxon>Sordariomycetes</taxon>
        <taxon>Sordariomycetidae</taxon>
        <taxon>Diaporthales</taxon>
        <taxon>Cytosporaceae</taxon>
        <taxon>Cytospora</taxon>
    </lineage>
</organism>
<dbReference type="Proteomes" id="UP000078559">
    <property type="component" value="Chromosome 8"/>
</dbReference>